<dbReference type="InterPro" id="IPR045886">
    <property type="entry name" value="ThiF/MoeB/HesA"/>
</dbReference>
<dbReference type="Gene3D" id="3.40.50.720">
    <property type="entry name" value="NAD(P)-binding Rossmann-like Domain"/>
    <property type="match status" value="1"/>
</dbReference>
<keyword evidence="2" id="KW-0548">Nucleotidyltransferase</keyword>
<dbReference type="GO" id="GO:0008641">
    <property type="term" value="F:ubiquitin-like modifier activating enzyme activity"/>
    <property type="evidence" value="ECO:0007669"/>
    <property type="project" value="InterPro"/>
</dbReference>
<gene>
    <name evidence="2" type="ORF">KIY12_02065</name>
</gene>
<dbReference type="CDD" id="cd01483">
    <property type="entry name" value="E1_enzyme_family"/>
    <property type="match status" value="1"/>
</dbReference>
<dbReference type="InterPro" id="IPR035985">
    <property type="entry name" value="Ubiquitin-activating_enz"/>
</dbReference>
<dbReference type="EMBL" id="JAHEAC010000009">
    <property type="protein sequence ID" value="MBX8643503.1"/>
    <property type="molecule type" value="Genomic_DNA"/>
</dbReference>
<dbReference type="GO" id="GO:0061504">
    <property type="term" value="P:cyclic threonylcarbamoyladenosine biosynthetic process"/>
    <property type="evidence" value="ECO:0007669"/>
    <property type="project" value="TreeGrafter"/>
</dbReference>
<proteinExistence type="predicted"/>
<dbReference type="AlphaFoldDB" id="A0A8J7YME2"/>
<dbReference type="PANTHER" id="PTHR43267">
    <property type="entry name" value="TRNA THREONYLCARBAMOYLADENOSINE DEHYDRATASE"/>
    <property type="match status" value="1"/>
</dbReference>
<dbReference type="GO" id="GO:0061503">
    <property type="term" value="F:tRNA threonylcarbamoyladenosine dehydratase"/>
    <property type="evidence" value="ECO:0007669"/>
    <property type="project" value="TreeGrafter"/>
</dbReference>
<evidence type="ECO:0000259" key="1">
    <source>
        <dbReference type="Pfam" id="PF00899"/>
    </source>
</evidence>
<dbReference type="Pfam" id="PF00899">
    <property type="entry name" value="ThiF"/>
    <property type="match status" value="1"/>
</dbReference>
<sequence length="447" mass="48922">MIDLVCPTDAIEDLLASLLSTAPNEAVAVFLCHVYDTPKSLRRFLVREILGVPKEAYIEQCPDRVTVDPIFLARILKHARETGSSVMFVHTHPYSEWPMFSPVDDNGEKILMPVVLQRVPGRTHGAVVLGQRGFSARLHNQHPEHAESVDTMVLVGREIRREEKCVPDIRVDKAHDRNVRAFGDGQQKLQRMSVGVVGLGGIGSIVTEQLAHLGVGSLTLIDFDDLDITNLNRVAGASKADIGTPKVEVAKQHVKRISSRINVEAVHGSVLKESDARSLLDCDFVFCCTDSHGSRAVLNQLAYQYFIPVIDTGVRIDALDGTIISMAGRVQMLAPGLPCLACGNLLDAEEVRRDFLSDVQRKEDPYITGHRVPQPAIMSINGTVASLAVTMFLSATVGVPSPGRHLLYLIGESVVRRIGGDPASDCIVCSVRGSYARGDDWQMIWKP</sequence>
<dbReference type="SUPFAM" id="SSF69572">
    <property type="entry name" value="Activating enzymes of the ubiquitin-like proteins"/>
    <property type="match status" value="1"/>
</dbReference>
<protein>
    <submittedName>
        <fullName evidence="2">ThiF family adenylyltransferase</fullName>
    </submittedName>
</protein>
<dbReference type="GO" id="GO:0016779">
    <property type="term" value="F:nucleotidyltransferase activity"/>
    <property type="evidence" value="ECO:0007669"/>
    <property type="project" value="UniProtKB-KW"/>
</dbReference>
<feature type="domain" description="THIF-type NAD/FAD binding fold" evidence="1">
    <location>
        <begin position="177"/>
        <end position="399"/>
    </location>
</feature>
<dbReference type="PANTHER" id="PTHR43267:SF2">
    <property type="entry name" value="TRNA THREONYLCARBAMOYLADENOSINE DEHYDRATASE 1-RELATED"/>
    <property type="match status" value="1"/>
</dbReference>
<comment type="caution">
    <text evidence="2">The sequence shown here is derived from an EMBL/GenBank/DDBJ whole genome shotgun (WGS) entry which is preliminary data.</text>
</comment>
<reference evidence="2" key="1">
    <citation type="submission" date="2021-05" db="EMBL/GenBank/DDBJ databases">
        <title>Genomic insights into ecological role and evolution of a novel Thermoplasmata order Candidatus Sysuiplasmatales.</title>
        <authorList>
            <person name="Yuan Y."/>
        </authorList>
    </citation>
    <scope>NUCLEOTIDE SEQUENCE</scope>
    <source>
        <strain evidence="2">TUT19-bin139</strain>
    </source>
</reference>
<dbReference type="Proteomes" id="UP000750197">
    <property type="component" value="Unassembled WGS sequence"/>
</dbReference>
<evidence type="ECO:0000313" key="2">
    <source>
        <dbReference type="EMBL" id="MBX8643503.1"/>
    </source>
</evidence>
<accession>A0A8J7YME2</accession>
<name>A0A8J7YME2_9ARCH</name>
<dbReference type="Gene3D" id="3.40.140.10">
    <property type="entry name" value="Cytidine Deaminase, domain 2"/>
    <property type="match status" value="1"/>
</dbReference>
<evidence type="ECO:0000313" key="3">
    <source>
        <dbReference type="Proteomes" id="UP000750197"/>
    </source>
</evidence>
<dbReference type="InterPro" id="IPR000594">
    <property type="entry name" value="ThiF_NAD_FAD-bd"/>
</dbReference>
<organism evidence="2 3">
    <name type="scientific">Candidatus Sysuiplasma superficiale</name>
    <dbReference type="NCBI Taxonomy" id="2823368"/>
    <lineage>
        <taxon>Archaea</taxon>
        <taxon>Methanobacteriati</taxon>
        <taxon>Thermoplasmatota</taxon>
        <taxon>Thermoplasmata</taxon>
        <taxon>Candidatus Sysuiplasmatales</taxon>
        <taxon>Candidatus Sysuiplasmataceae</taxon>
        <taxon>Candidatus Sysuiplasma</taxon>
    </lineage>
</organism>
<keyword evidence="2" id="KW-0808">Transferase</keyword>